<dbReference type="Proteomes" id="UP000320011">
    <property type="component" value="Unassembled WGS sequence"/>
</dbReference>
<dbReference type="AlphaFoldDB" id="A0A558CRJ9"/>
<dbReference type="GO" id="GO:0005524">
    <property type="term" value="F:ATP binding"/>
    <property type="evidence" value="ECO:0007669"/>
    <property type="project" value="UniProtKB-KW"/>
</dbReference>
<sequence length="300" mass="32199">MTDTAAHHQIIVGVDGSVSALHAVRWAAREAARRHLPLRLYHACVLPPAAPHVAKESREGVVEGLIEQGHEWLRAAEWEARDLAPAIEVHRELRVGTASALLIEQSRHARLVVLGSRGLGGFEGMLVGSVSVALAAHGHCPVVVVRGHTPQDPPPEGGPVLVGVDGSPVSDAAVAFAFEEASLREVGLVAVHTWTDMSVGETWSVLPFDIDYDAVAEDERRLLAERMTGWREKYPDVTVREVVLRDRPVRGLLKEAESAQLIVVGSRGRGAMTGMGLGSTSQALLHHSVCPVAVVRPAVR</sequence>
<evidence type="ECO:0000313" key="6">
    <source>
        <dbReference type="Proteomes" id="UP000320011"/>
    </source>
</evidence>
<dbReference type="OrthoDB" id="3404132at2"/>
<dbReference type="PRINTS" id="PR01438">
    <property type="entry name" value="UNVRSLSTRESS"/>
</dbReference>
<comment type="similarity">
    <text evidence="1">Belongs to the universal stress protein A family.</text>
</comment>
<keyword evidence="2" id="KW-0547">Nucleotide-binding</keyword>
<dbReference type="PANTHER" id="PTHR46268:SF27">
    <property type="entry name" value="UNIVERSAL STRESS PROTEIN RV2623"/>
    <property type="match status" value="1"/>
</dbReference>
<dbReference type="SUPFAM" id="SSF52402">
    <property type="entry name" value="Adenine nucleotide alpha hydrolases-like"/>
    <property type="match status" value="2"/>
</dbReference>
<dbReference type="InterPro" id="IPR014729">
    <property type="entry name" value="Rossmann-like_a/b/a_fold"/>
</dbReference>
<evidence type="ECO:0000256" key="3">
    <source>
        <dbReference type="ARBA" id="ARBA00022840"/>
    </source>
</evidence>
<evidence type="ECO:0000256" key="1">
    <source>
        <dbReference type="ARBA" id="ARBA00008791"/>
    </source>
</evidence>
<dbReference type="Pfam" id="PF00582">
    <property type="entry name" value="Usp"/>
    <property type="match status" value="2"/>
</dbReference>
<evidence type="ECO:0000313" key="5">
    <source>
        <dbReference type="EMBL" id="TVT51390.1"/>
    </source>
</evidence>
<accession>A0A558CRJ9</accession>
<protein>
    <submittedName>
        <fullName evidence="5">Universal stress protein</fullName>
    </submittedName>
</protein>
<dbReference type="EMBL" id="VJWX01000127">
    <property type="protein sequence ID" value="TVT51390.1"/>
    <property type="molecule type" value="Genomic_DNA"/>
</dbReference>
<proteinExistence type="inferred from homology"/>
<evidence type="ECO:0000256" key="2">
    <source>
        <dbReference type="ARBA" id="ARBA00022741"/>
    </source>
</evidence>
<comment type="caution">
    <text evidence="5">The sequence shown here is derived from an EMBL/GenBank/DDBJ whole genome shotgun (WGS) entry which is preliminary data.</text>
</comment>
<name>A0A558CRJ9_9PSEU</name>
<feature type="domain" description="UspA" evidence="4">
    <location>
        <begin position="9"/>
        <end position="146"/>
    </location>
</feature>
<evidence type="ECO:0000259" key="4">
    <source>
        <dbReference type="Pfam" id="PF00582"/>
    </source>
</evidence>
<dbReference type="InterPro" id="IPR006015">
    <property type="entry name" value="Universal_stress_UspA"/>
</dbReference>
<dbReference type="Gene3D" id="3.40.50.620">
    <property type="entry name" value="HUPs"/>
    <property type="match status" value="2"/>
</dbReference>
<reference evidence="5 6" key="2">
    <citation type="submission" date="2019-08" db="EMBL/GenBank/DDBJ databases">
        <title>Amycolatopsis acidicola sp. nov., isolated from peat swamp forest soil.</title>
        <authorList>
            <person name="Srisuk N."/>
        </authorList>
    </citation>
    <scope>NUCLEOTIDE SEQUENCE [LARGE SCALE GENOMIC DNA]</scope>
    <source>
        <strain evidence="5 6">TBRC 6029</strain>
    </source>
</reference>
<dbReference type="RefSeq" id="WP_144588585.1">
    <property type="nucleotide sequence ID" value="NZ_VJWX01000127.1"/>
</dbReference>
<feature type="domain" description="UspA" evidence="4">
    <location>
        <begin position="159"/>
        <end position="296"/>
    </location>
</feature>
<dbReference type="PANTHER" id="PTHR46268">
    <property type="entry name" value="STRESS RESPONSE PROTEIN NHAX"/>
    <property type="match status" value="1"/>
</dbReference>
<gene>
    <name evidence="5" type="ORF">FNH05_14970</name>
</gene>
<keyword evidence="6" id="KW-1185">Reference proteome</keyword>
<organism evidence="5 6">
    <name type="scientific">Amycolatopsis rhizosphaerae</name>
    <dbReference type="NCBI Taxonomy" id="2053003"/>
    <lineage>
        <taxon>Bacteria</taxon>
        <taxon>Bacillati</taxon>
        <taxon>Actinomycetota</taxon>
        <taxon>Actinomycetes</taxon>
        <taxon>Pseudonocardiales</taxon>
        <taxon>Pseudonocardiaceae</taxon>
        <taxon>Amycolatopsis</taxon>
    </lineage>
</organism>
<reference evidence="5 6" key="1">
    <citation type="submission" date="2019-07" db="EMBL/GenBank/DDBJ databases">
        <authorList>
            <person name="Duangmal K."/>
            <person name="Teo W.F.A."/>
        </authorList>
    </citation>
    <scope>NUCLEOTIDE SEQUENCE [LARGE SCALE GENOMIC DNA]</scope>
    <source>
        <strain evidence="5 6">TBRC 6029</strain>
    </source>
</reference>
<dbReference type="InterPro" id="IPR006016">
    <property type="entry name" value="UspA"/>
</dbReference>
<keyword evidence="3" id="KW-0067">ATP-binding</keyword>